<keyword evidence="3" id="KW-0540">Nuclease</keyword>
<protein>
    <submittedName>
        <fullName evidence="8">Type II toxin-antitoxin system HicA family toxin</fullName>
    </submittedName>
</protein>
<evidence type="ECO:0000256" key="1">
    <source>
        <dbReference type="ARBA" id="ARBA00006620"/>
    </source>
</evidence>
<evidence type="ECO:0000256" key="7">
    <source>
        <dbReference type="ARBA" id="ARBA00023016"/>
    </source>
</evidence>
<evidence type="ECO:0000256" key="6">
    <source>
        <dbReference type="ARBA" id="ARBA00022884"/>
    </source>
</evidence>
<keyword evidence="6" id="KW-0694">RNA-binding</keyword>
<comment type="caution">
    <text evidence="8">The sequence shown here is derived from an EMBL/GenBank/DDBJ whole genome shotgun (WGS) entry which is preliminary data.</text>
</comment>
<evidence type="ECO:0000313" key="9">
    <source>
        <dbReference type="Proteomes" id="UP000598820"/>
    </source>
</evidence>
<evidence type="ECO:0000313" key="8">
    <source>
        <dbReference type="EMBL" id="MBD2705701.1"/>
    </source>
</evidence>
<dbReference type="EMBL" id="JACWZY010000066">
    <property type="protein sequence ID" value="MBD2705701.1"/>
    <property type="molecule type" value="Genomic_DNA"/>
</dbReference>
<sequence length="87" mass="9971">MKTSMLITILKRAGWQQIRQVGADLLFSHPDHSHLISIPDLGKQPLKIELLNDIFKAAGLKARVRKLAFNPRNVWKAWQRLFSNLGL</sequence>
<keyword evidence="2" id="KW-1277">Toxin-antitoxin system</keyword>
<dbReference type="InterPro" id="IPR012933">
    <property type="entry name" value="HicA_mRNA_interferase"/>
</dbReference>
<dbReference type="Proteomes" id="UP000598820">
    <property type="component" value="Unassembled WGS sequence"/>
</dbReference>
<dbReference type="Gene3D" id="3.30.920.30">
    <property type="entry name" value="Hypothetical protein"/>
    <property type="match status" value="1"/>
</dbReference>
<name>A0A927AWL1_9BACT</name>
<proteinExistence type="inferred from homology"/>
<keyword evidence="9" id="KW-1185">Reference proteome</keyword>
<keyword evidence="7" id="KW-0346">Stress response</keyword>
<gene>
    <name evidence="8" type="ORF">IC229_34150</name>
</gene>
<dbReference type="Pfam" id="PF07927">
    <property type="entry name" value="HicA_toxin"/>
    <property type="match status" value="1"/>
</dbReference>
<keyword evidence="5" id="KW-0378">Hydrolase</keyword>
<keyword evidence="4" id="KW-0255">Endonuclease</keyword>
<reference evidence="8" key="1">
    <citation type="submission" date="2020-09" db="EMBL/GenBank/DDBJ databases">
        <authorList>
            <person name="Kim M.K."/>
        </authorList>
    </citation>
    <scope>NUCLEOTIDE SEQUENCE</scope>
    <source>
        <strain evidence="8">BT702</strain>
    </source>
</reference>
<evidence type="ECO:0000256" key="4">
    <source>
        <dbReference type="ARBA" id="ARBA00022759"/>
    </source>
</evidence>
<evidence type="ECO:0000256" key="5">
    <source>
        <dbReference type="ARBA" id="ARBA00022801"/>
    </source>
</evidence>
<dbReference type="GO" id="GO:0016787">
    <property type="term" value="F:hydrolase activity"/>
    <property type="evidence" value="ECO:0007669"/>
    <property type="project" value="UniProtKB-KW"/>
</dbReference>
<organism evidence="8 9">
    <name type="scientific">Spirosoma profusum</name>
    <dbReference type="NCBI Taxonomy" id="2771354"/>
    <lineage>
        <taxon>Bacteria</taxon>
        <taxon>Pseudomonadati</taxon>
        <taxon>Bacteroidota</taxon>
        <taxon>Cytophagia</taxon>
        <taxon>Cytophagales</taxon>
        <taxon>Cytophagaceae</taxon>
        <taxon>Spirosoma</taxon>
    </lineage>
</organism>
<comment type="similarity">
    <text evidence="1">Belongs to the HicA mRNA interferase family.</text>
</comment>
<dbReference type="GO" id="GO:0003729">
    <property type="term" value="F:mRNA binding"/>
    <property type="evidence" value="ECO:0007669"/>
    <property type="project" value="InterPro"/>
</dbReference>
<evidence type="ECO:0000256" key="2">
    <source>
        <dbReference type="ARBA" id="ARBA00022649"/>
    </source>
</evidence>
<dbReference type="SUPFAM" id="SSF54786">
    <property type="entry name" value="YcfA/nrd intein domain"/>
    <property type="match status" value="1"/>
</dbReference>
<evidence type="ECO:0000256" key="3">
    <source>
        <dbReference type="ARBA" id="ARBA00022722"/>
    </source>
</evidence>
<accession>A0A927AWL1</accession>
<dbReference type="AlphaFoldDB" id="A0A927AWL1"/>
<dbReference type="InterPro" id="IPR038570">
    <property type="entry name" value="HicA_sf"/>
</dbReference>
<dbReference type="GO" id="GO:0004519">
    <property type="term" value="F:endonuclease activity"/>
    <property type="evidence" value="ECO:0007669"/>
    <property type="project" value="UniProtKB-KW"/>
</dbReference>
<dbReference type="RefSeq" id="WP_190893386.1">
    <property type="nucleotide sequence ID" value="NZ_JACWZY010000066.1"/>
</dbReference>